<sequence length="137" mass="14429">MRALLLSLLLLSACKQQEQQPNAVDAPVAAMTGVYAGTGRDRLCYNADSKRMGMITFGAAETNCAIRGSFDGSSVKPDGDTKCQVPVAIEGNRITLINQGGAECAYYCGPNASYAGKTFDRMDNQPPATDIAGDPLC</sequence>
<evidence type="ECO:0000313" key="2">
    <source>
        <dbReference type="Proteomes" id="UP001382935"/>
    </source>
</evidence>
<name>A0ABZ2G534_9SPHN</name>
<evidence type="ECO:0000313" key="1">
    <source>
        <dbReference type="EMBL" id="WWM71242.1"/>
    </source>
</evidence>
<dbReference type="RefSeq" id="WP_338504615.1">
    <property type="nucleotide sequence ID" value="NZ_CP145607.1"/>
</dbReference>
<protein>
    <recommendedName>
        <fullName evidence="3">Lipoprotein</fullName>
    </recommendedName>
</protein>
<dbReference type="Proteomes" id="UP001382935">
    <property type="component" value="Chromosome"/>
</dbReference>
<organism evidence="1 2">
    <name type="scientific">Sphingomonas kaistensis</name>
    <dbReference type="NCBI Taxonomy" id="298708"/>
    <lineage>
        <taxon>Bacteria</taxon>
        <taxon>Pseudomonadati</taxon>
        <taxon>Pseudomonadota</taxon>
        <taxon>Alphaproteobacteria</taxon>
        <taxon>Sphingomonadales</taxon>
        <taxon>Sphingomonadaceae</taxon>
        <taxon>Sphingomonas</taxon>
    </lineage>
</organism>
<proteinExistence type="predicted"/>
<reference evidence="1 2" key="1">
    <citation type="submission" date="2024-02" db="EMBL/GenBank/DDBJ databases">
        <title>Full genome sequence of Sphingomonas kaistensis.</title>
        <authorList>
            <person name="Poletto B.L."/>
            <person name="Silva G."/>
            <person name="Galante D."/>
            <person name="Campos K.R."/>
            <person name="Santos M.B.N."/>
            <person name="Sacchi C.T."/>
        </authorList>
    </citation>
    <scope>NUCLEOTIDE SEQUENCE [LARGE SCALE GENOMIC DNA]</scope>
    <source>
        <strain evidence="1 2">MA4R</strain>
    </source>
</reference>
<keyword evidence="2" id="KW-1185">Reference proteome</keyword>
<gene>
    <name evidence="1" type="ORF">V6R86_11325</name>
</gene>
<dbReference type="EMBL" id="CP145607">
    <property type="protein sequence ID" value="WWM71242.1"/>
    <property type="molecule type" value="Genomic_DNA"/>
</dbReference>
<accession>A0ABZ2G534</accession>
<evidence type="ECO:0008006" key="3">
    <source>
        <dbReference type="Google" id="ProtNLM"/>
    </source>
</evidence>